<gene>
    <name evidence="2" type="ORF">OE229_05180</name>
</gene>
<feature type="domain" description="Periplasmic copper-binding protein NosD beta helix" evidence="1">
    <location>
        <begin position="198"/>
        <end position="376"/>
    </location>
</feature>
<dbReference type="Proteomes" id="UP001062223">
    <property type="component" value="Chromosome"/>
</dbReference>
<sequence>MGRTTATRAADDADQDVLQDALRAVPLGGAIVIDREWVRSRSLVVDRPVRIRFTEEGRIRMVTTATAVVVTASGVEIVDADIRGVGSESGGEGHGIAVMGDRLAPLRGVVVRGGRFRDLPHDGVHLEYCDHFRVTGTTMDRVGYAGVLGVGVVDGVIDRNRVSDVRQPRGRVNSYGIALTRDATATPDVTRRSARVRVVDNHVSGVPAWEGIDTHAGEGIEIRGNVVTACRVGIAAVPSKDPDDRTQTGVAPIDLVIADNVVTRGAGLPAGSGILVSGAGTTVGSTRPRATGRVIGNVVTGYGGGGEAGILVKLTRGMVLDGNRVRSSADNAICLVHSNAAAVARNNSVRGVSATRVGVNIRAGANDGSIHHNAFAVTQPALAVAVRFGDPDNRFHVSDNDWGNARVHLARGGAVVTS</sequence>
<dbReference type="KEGG" id="cpoi:OE229_05180"/>
<evidence type="ECO:0000313" key="2">
    <source>
        <dbReference type="EMBL" id="UYC81858.1"/>
    </source>
</evidence>
<dbReference type="InterPro" id="IPR012334">
    <property type="entry name" value="Pectin_lyas_fold"/>
</dbReference>
<organism evidence="2 3">
    <name type="scientific">Curtobacterium poinsettiae</name>
    <dbReference type="NCBI Taxonomy" id="159612"/>
    <lineage>
        <taxon>Bacteria</taxon>
        <taxon>Bacillati</taxon>
        <taxon>Actinomycetota</taxon>
        <taxon>Actinomycetes</taxon>
        <taxon>Micrococcales</taxon>
        <taxon>Microbacteriaceae</taxon>
        <taxon>Curtobacterium</taxon>
    </lineage>
</organism>
<dbReference type="InterPro" id="IPR006626">
    <property type="entry name" value="PbH1"/>
</dbReference>
<dbReference type="InterPro" id="IPR007742">
    <property type="entry name" value="NosD_dom"/>
</dbReference>
<accession>A0A9Q9PAJ8</accession>
<dbReference type="InterPro" id="IPR011050">
    <property type="entry name" value="Pectin_lyase_fold/virulence"/>
</dbReference>
<reference evidence="2" key="1">
    <citation type="submission" date="2022-09" db="EMBL/GenBank/DDBJ databases">
        <title>Taxonomy of Curtobacterium flaccumfaciens.</title>
        <authorList>
            <person name="Osdaghi E."/>
            <person name="Taghavi S.M."/>
            <person name="Hamidizade M."/>
            <person name="Abachi H."/>
            <person name="Fazliarab A."/>
            <person name="Baeyen S."/>
            <person name="Portier P."/>
            <person name="Van Vaerenbergh J."/>
            <person name="Jacques M.-A."/>
        </authorList>
    </citation>
    <scope>NUCLEOTIDE SEQUENCE</scope>
    <source>
        <strain evidence="2">AGQB46</strain>
    </source>
</reference>
<evidence type="ECO:0000313" key="3">
    <source>
        <dbReference type="Proteomes" id="UP001062223"/>
    </source>
</evidence>
<dbReference type="SUPFAM" id="SSF51126">
    <property type="entry name" value="Pectin lyase-like"/>
    <property type="match status" value="2"/>
</dbReference>
<evidence type="ECO:0000259" key="1">
    <source>
        <dbReference type="Pfam" id="PF05048"/>
    </source>
</evidence>
<name>A0A9Q9PAJ8_9MICO</name>
<dbReference type="AlphaFoldDB" id="A0A9Q9PAJ8"/>
<dbReference type="SMART" id="SM00710">
    <property type="entry name" value="PbH1"/>
    <property type="match status" value="8"/>
</dbReference>
<dbReference type="RefSeq" id="WP_262136802.1">
    <property type="nucleotide sequence ID" value="NZ_CP106879.1"/>
</dbReference>
<protein>
    <submittedName>
        <fullName evidence="2">Right-handed parallel beta-helix repeat-containing protein</fullName>
    </submittedName>
</protein>
<proteinExistence type="predicted"/>
<dbReference type="EMBL" id="CP106879">
    <property type="protein sequence ID" value="UYC81858.1"/>
    <property type="molecule type" value="Genomic_DNA"/>
</dbReference>
<dbReference type="Gene3D" id="2.160.20.10">
    <property type="entry name" value="Single-stranded right-handed beta-helix, Pectin lyase-like"/>
    <property type="match status" value="2"/>
</dbReference>
<dbReference type="Pfam" id="PF05048">
    <property type="entry name" value="NosD"/>
    <property type="match status" value="1"/>
</dbReference>